<dbReference type="InterPro" id="IPR046668">
    <property type="entry name" value="DUF6538"/>
</dbReference>
<sequence length="399" mass="45416">MPTYLRRRGHTWFFRWKWPARLAPLGFSGELIRSLKTPDFRIARRRALNLVLRIEAMTASEKLPSRAELEGLVRGWIDDCVWGREMRLAATSHEVDRMGEEDARELDSLFRHLADRFAGHERAAIGRVLAGDAPTDRYRPIIESAARGIGVSADPATVAGRLFERTILRGYATLCDELRETVIPIPRELTPPPERKAAEADPFAFTAFWNDFEKHKLAVQEWKPDTAANARGSVNIFTKINPDATIADLLSKPIAMNFKATMLQLPRHYARGKLTSRTIDQLITVGQSLRPADRMQKGTVNKHVANLKEYWDYLVSQKKLPADLQNPFAGLHIPKAKGKRARDERHNWPQSLERQLFESPLYTGCASIHRRAKKGEEESWPRLFGQRPAGFKWIPAGLC</sequence>
<feature type="domain" description="DUF6538" evidence="1">
    <location>
        <begin position="4"/>
        <end position="57"/>
    </location>
</feature>
<gene>
    <name evidence="2" type="ORF">NK6_8024</name>
</gene>
<proteinExistence type="predicted"/>
<dbReference type="Pfam" id="PF20172">
    <property type="entry name" value="DUF6538"/>
    <property type="match status" value="1"/>
</dbReference>
<evidence type="ECO:0000313" key="2">
    <source>
        <dbReference type="EMBL" id="BAR61174.1"/>
    </source>
</evidence>
<name>A0A0E4FXN3_9BRAD</name>
<organism evidence="2 3">
    <name type="scientific">Bradyrhizobium diazoefficiens</name>
    <dbReference type="NCBI Taxonomy" id="1355477"/>
    <lineage>
        <taxon>Bacteria</taxon>
        <taxon>Pseudomonadati</taxon>
        <taxon>Pseudomonadota</taxon>
        <taxon>Alphaproteobacteria</taxon>
        <taxon>Hyphomicrobiales</taxon>
        <taxon>Nitrobacteraceae</taxon>
        <taxon>Bradyrhizobium</taxon>
    </lineage>
</organism>
<evidence type="ECO:0000313" key="3">
    <source>
        <dbReference type="Proteomes" id="UP000063308"/>
    </source>
</evidence>
<dbReference type="AlphaFoldDB" id="A0A0E4FXN3"/>
<reference evidence="2 3" key="1">
    <citation type="submission" date="2014-11" db="EMBL/GenBank/DDBJ databases">
        <title>Symbiosis island explosion on the genome of extra-slow-growing strains of soybean bradyrhizobia with massive insertion sequences.</title>
        <authorList>
            <person name="Iida T."/>
            <person name="Minamisawa K."/>
        </authorList>
    </citation>
    <scope>NUCLEOTIDE SEQUENCE [LARGE SCALE GENOMIC DNA]</scope>
    <source>
        <strain evidence="2 3">NK6</strain>
    </source>
</reference>
<accession>A0A0E4FXN3</accession>
<dbReference type="EMBL" id="AP014685">
    <property type="protein sequence ID" value="BAR61174.1"/>
    <property type="molecule type" value="Genomic_DNA"/>
</dbReference>
<evidence type="ECO:0000259" key="1">
    <source>
        <dbReference type="Pfam" id="PF20172"/>
    </source>
</evidence>
<dbReference type="Proteomes" id="UP000063308">
    <property type="component" value="Chromosome"/>
</dbReference>
<protein>
    <recommendedName>
        <fullName evidence="1">DUF6538 domain-containing protein</fullName>
    </recommendedName>
</protein>